<sequence length="173" mass="19136">MYKINLQCAFQQLNHVQIKMFGTLSEEAEVKVPATKAWALYGTLEIGKLLAGTIVDAVDVVEGDGGPNTVLKVTFMPGSGFSTYKEKFTKVDNENMVKEIEIVEGAFLDIGFNLYRIRIEIKANPRDGSGSSCLHKFTIEYDVKEEFAANASLVTTEPILGVMRVATEYLLKC</sequence>
<keyword evidence="5" id="KW-1185">Reference proteome</keyword>
<dbReference type="PANTHER" id="PTHR31213">
    <property type="entry name" value="OS08G0374000 PROTEIN-RELATED"/>
    <property type="match status" value="1"/>
</dbReference>
<keyword evidence="2" id="KW-0017">Alkaloid metabolism</keyword>
<dbReference type="InterPro" id="IPR050279">
    <property type="entry name" value="Plant_def-hormone_signal"/>
</dbReference>
<dbReference type="PANTHER" id="PTHR31213:SF19">
    <property type="entry name" value="BET V I_MAJOR LATEX PROTEIN DOMAIN-CONTAINING PROTEIN"/>
    <property type="match status" value="1"/>
</dbReference>
<accession>A0AAD8P7R7</accession>
<dbReference type="EMBL" id="JAUHHV010000001">
    <property type="protein sequence ID" value="KAK1435061.1"/>
    <property type="molecule type" value="Genomic_DNA"/>
</dbReference>
<protein>
    <recommendedName>
        <fullName evidence="3">Bet v I/Major latex protein domain-containing protein</fullName>
    </recommendedName>
</protein>
<evidence type="ECO:0000256" key="1">
    <source>
        <dbReference type="ARBA" id="ARBA00009744"/>
    </source>
</evidence>
<reference evidence="4" key="1">
    <citation type="journal article" date="2023" name="bioRxiv">
        <title>Improved chromosome-level genome assembly for marigold (Tagetes erecta).</title>
        <authorList>
            <person name="Jiang F."/>
            <person name="Yuan L."/>
            <person name="Wang S."/>
            <person name="Wang H."/>
            <person name="Xu D."/>
            <person name="Wang A."/>
            <person name="Fan W."/>
        </authorList>
    </citation>
    <scope>NUCLEOTIDE SEQUENCE</scope>
    <source>
        <strain evidence="4">WSJ</strain>
        <tissue evidence="4">Leaf</tissue>
    </source>
</reference>
<dbReference type="InterPro" id="IPR000916">
    <property type="entry name" value="Bet_v_I/MLP"/>
</dbReference>
<dbReference type="Proteomes" id="UP001229421">
    <property type="component" value="Unassembled WGS sequence"/>
</dbReference>
<organism evidence="4 5">
    <name type="scientific">Tagetes erecta</name>
    <name type="common">African marigold</name>
    <dbReference type="NCBI Taxonomy" id="13708"/>
    <lineage>
        <taxon>Eukaryota</taxon>
        <taxon>Viridiplantae</taxon>
        <taxon>Streptophyta</taxon>
        <taxon>Embryophyta</taxon>
        <taxon>Tracheophyta</taxon>
        <taxon>Spermatophyta</taxon>
        <taxon>Magnoliopsida</taxon>
        <taxon>eudicotyledons</taxon>
        <taxon>Gunneridae</taxon>
        <taxon>Pentapetalae</taxon>
        <taxon>asterids</taxon>
        <taxon>campanulids</taxon>
        <taxon>Asterales</taxon>
        <taxon>Asteraceae</taxon>
        <taxon>Asteroideae</taxon>
        <taxon>Heliantheae alliance</taxon>
        <taxon>Tageteae</taxon>
        <taxon>Tagetes</taxon>
    </lineage>
</organism>
<comment type="caution">
    <text evidence="4">The sequence shown here is derived from an EMBL/GenBank/DDBJ whole genome shotgun (WGS) entry which is preliminary data.</text>
</comment>
<dbReference type="Gene3D" id="3.30.530.20">
    <property type="match status" value="1"/>
</dbReference>
<dbReference type="AlphaFoldDB" id="A0AAD8P7R7"/>
<evidence type="ECO:0000313" key="4">
    <source>
        <dbReference type="EMBL" id="KAK1435061.1"/>
    </source>
</evidence>
<comment type="similarity">
    <text evidence="1">Belongs to the BetVI family.</text>
</comment>
<proteinExistence type="inferred from homology"/>
<dbReference type="GO" id="GO:0009738">
    <property type="term" value="P:abscisic acid-activated signaling pathway"/>
    <property type="evidence" value="ECO:0007669"/>
    <property type="project" value="TreeGrafter"/>
</dbReference>
<dbReference type="GO" id="GO:0005634">
    <property type="term" value="C:nucleus"/>
    <property type="evidence" value="ECO:0007669"/>
    <property type="project" value="TreeGrafter"/>
</dbReference>
<dbReference type="SUPFAM" id="SSF55961">
    <property type="entry name" value="Bet v1-like"/>
    <property type="match status" value="1"/>
</dbReference>
<dbReference type="CDD" id="cd07816">
    <property type="entry name" value="Bet_v1-like"/>
    <property type="match status" value="1"/>
</dbReference>
<dbReference type="GO" id="GO:0006952">
    <property type="term" value="P:defense response"/>
    <property type="evidence" value="ECO:0007669"/>
    <property type="project" value="InterPro"/>
</dbReference>
<dbReference type="GO" id="GO:0004864">
    <property type="term" value="F:protein phosphatase inhibitor activity"/>
    <property type="evidence" value="ECO:0007669"/>
    <property type="project" value="TreeGrafter"/>
</dbReference>
<dbReference type="GO" id="GO:0005737">
    <property type="term" value="C:cytoplasm"/>
    <property type="evidence" value="ECO:0007669"/>
    <property type="project" value="TreeGrafter"/>
</dbReference>
<feature type="domain" description="Bet v I/Major latex protein" evidence="3">
    <location>
        <begin position="21"/>
        <end position="149"/>
    </location>
</feature>
<dbReference type="GO" id="GO:0010427">
    <property type="term" value="F:abscisic acid binding"/>
    <property type="evidence" value="ECO:0007669"/>
    <property type="project" value="TreeGrafter"/>
</dbReference>
<dbReference type="GO" id="GO:0038023">
    <property type="term" value="F:signaling receptor activity"/>
    <property type="evidence" value="ECO:0007669"/>
    <property type="project" value="TreeGrafter"/>
</dbReference>
<evidence type="ECO:0000256" key="2">
    <source>
        <dbReference type="ARBA" id="ARBA00022589"/>
    </source>
</evidence>
<evidence type="ECO:0000259" key="3">
    <source>
        <dbReference type="Pfam" id="PF00407"/>
    </source>
</evidence>
<evidence type="ECO:0000313" key="5">
    <source>
        <dbReference type="Proteomes" id="UP001229421"/>
    </source>
</evidence>
<dbReference type="Pfam" id="PF00407">
    <property type="entry name" value="Bet_v_1"/>
    <property type="match status" value="1"/>
</dbReference>
<gene>
    <name evidence="4" type="ORF">QVD17_00820</name>
</gene>
<name>A0AAD8P7R7_TARER</name>
<dbReference type="InterPro" id="IPR023393">
    <property type="entry name" value="START-like_dom_sf"/>
</dbReference>
<dbReference type="GO" id="GO:0009820">
    <property type="term" value="P:alkaloid metabolic process"/>
    <property type="evidence" value="ECO:0007669"/>
    <property type="project" value="UniProtKB-KW"/>
</dbReference>